<evidence type="ECO:0000313" key="3">
    <source>
        <dbReference type="EMBL" id="KAE9390121.1"/>
    </source>
</evidence>
<reference evidence="3" key="1">
    <citation type="journal article" date="2019" name="Environ. Microbiol.">
        <title>Fungal ecological strategies reflected in gene transcription - a case study of two litter decomposers.</title>
        <authorList>
            <person name="Barbi F."/>
            <person name="Kohler A."/>
            <person name="Barry K."/>
            <person name="Baskaran P."/>
            <person name="Daum C."/>
            <person name="Fauchery L."/>
            <person name="Ihrmark K."/>
            <person name="Kuo A."/>
            <person name="LaButti K."/>
            <person name="Lipzen A."/>
            <person name="Morin E."/>
            <person name="Grigoriev I.V."/>
            <person name="Henrissat B."/>
            <person name="Lindahl B."/>
            <person name="Martin F."/>
        </authorList>
    </citation>
    <scope>NUCLEOTIDE SEQUENCE</scope>
    <source>
        <strain evidence="3">JB14</strain>
    </source>
</reference>
<evidence type="ECO:0000256" key="1">
    <source>
        <dbReference type="SAM" id="MobiDB-lite"/>
    </source>
</evidence>
<proteinExistence type="predicted"/>
<keyword evidence="4" id="KW-1185">Reference proteome</keyword>
<feature type="signal peptide" evidence="2">
    <location>
        <begin position="1"/>
        <end position="22"/>
    </location>
</feature>
<dbReference type="Proteomes" id="UP000799118">
    <property type="component" value="Unassembled WGS sequence"/>
</dbReference>
<feature type="region of interest" description="Disordered" evidence="1">
    <location>
        <begin position="32"/>
        <end position="52"/>
    </location>
</feature>
<keyword evidence="2" id="KW-0732">Signal</keyword>
<dbReference type="EMBL" id="ML769669">
    <property type="protein sequence ID" value="KAE9390121.1"/>
    <property type="molecule type" value="Genomic_DNA"/>
</dbReference>
<evidence type="ECO:0000256" key="2">
    <source>
        <dbReference type="SAM" id="SignalP"/>
    </source>
</evidence>
<protein>
    <submittedName>
        <fullName evidence="3">Uncharacterized protein</fullName>
    </submittedName>
</protein>
<evidence type="ECO:0000313" key="4">
    <source>
        <dbReference type="Proteomes" id="UP000799118"/>
    </source>
</evidence>
<feature type="chain" id="PRO_5025570294" evidence="2">
    <location>
        <begin position="23"/>
        <end position="52"/>
    </location>
</feature>
<dbReference type="AlphaFoldDB" id="A0A6A4GWI8"/>
<name>A0A6A4GWI8_9AGAR</name>
<gene>
    <name evidence="3" type="ORF">BT96DRAFT_1002557</name>
</gene>
<accession>A0A6A4GWI8</accession>
<sequence>MFRLPIRVVAALILALLPSVSAQAVGTPFGQATGTTGGDMPLQPLHRCSQSR</sequence>
<organism evidence="3 4">
    <name type="scientific">Gymnopus androsaceus JB14</name>
    <dbReference type="NCBI Taxonomy" id="1447944"/>
    <lineage>
        <taxon>Eukaryota</taxon>
        <taxon>Fungi</taxon>
        <taxon>Dikarya</taxon>
        <taxon>Basidiomycota</taxon>
        <taxon>Agaricomycotina</taxon>
        <taxon>Agaricomycetes</taxon>
        <taxon>Agaricomycetidae</taxon>
        <taxon>Agaricales</taxon>
        <taxon>Marasmiineae</taxon>
        <taxon>Omphalotaceae</taxon>
        <taxon>Gymnopus</taxon>
    </lineage>
</organism>